<feature type="region of interest" description="Disordered" evidence="4">
    <location>
        <begin position="256"/>
        <end position="275"/>
    </location>
</feature>
<evidence type="ECO:0000256" key="2">
    <source>
        <dbReference type="ARBA" id="ARBA00023125"/>
    </source>
</evidence>
<evidence type="ECO:0000256" key="3">
    <source>
        <dbReference type="ARBA" id="ARBA00023163"/>
    </source>
</evidence>
<dbReference type="PROSITE" id="PS51000">
    <property type="entry name" value="HTH_DEOR_2"/>
    <property type="match status" value="1"/>
</dbReference>
<keyword evidence="1" id="KW-0805">Transcription regulation</keyword>
<dbReference type="InterPro" id="IPR018356">
    <property type="entry name" value="Tscrpt_reg_HTH_DeoR_CS"/>
</dbReference>
<organism evidence="6 7">
    <name type="scientific">Winmispira thermophila (strain ATCC 700085 / DSM 6578 / Z-1203)</name>
    <name type="common">Spirochaeta thermophila</name>
    <dbReference type="NCBI Taxonomy" id="869211"/>
    <lineage>
        <taxon>Bacteria</taxon>
        <taxon>Pseudomonadati</taxon>
        <taxon>Spirochaetota</taxon>
        <taxon>Spirochaetia</taxon>
        <taxon>Winmispirales</taxon>
        <taxon>Winmispiraceae</taxon>
        <taxon>Winmispira</taxon>
    </lineage>
</organism>
<dbReference type="Gene3D" id="3.40.50.1360">
    <property type="match status" value="1"/>
</dbReference>
<dbReference type="KEGG" id="stq:Spith_0471"/>
<dbReference type="PANTHER" id="PTHR30363:SF44">
    <property type="entry name" value="AGA OPERON TRANSCRIPTIONAL REPRESSOR-RELATED"/>
    <property type="match status" value="1"/>
</dbReference>
<protein>
    <submittedName>
        <fullName evidence="6">Transcriptional regulator, DeoR family</fullName>
    </submittedName>
</protein>
<dbReference type="PROSITE" id="PS00894">
    <property type="entry name" value="HTH_DEOR_1"/>
    <property type="match status" value="1"/>
</dbReference>
<dbReference type="RefSeq" id="WP_014624151.1">
    <property type="nucleotide sequence ID" value="NC_017583.1"/>
</dbReference>
<dbReference type="InterPro" id="IPR036388">
    <property type="entry name" value="WH-like_DNA-bd_sf"/>
</dbReference>
<evidence type="ECO:0000256" key="4">
    <source>
        <dbReference type="SAM" id="MobiDB-lite"/>
    </source>
</evidence>
<dbReference type="InterPro" id="IPR050313">
    <property type="entry name" value="Carb_Metab_HTH_regulators"/>
</dbReference>
<dbReference type="InterPro" id="IPR037171">
    <property type="entry name" value="NagB/RpiA_transferase-like"/>
</dbReference>
<dbReference type="Pfam" id="PF08220">
    <property type="entry name" value="HTH_DeoR"/>
    <property type="match status" value="1"/>
</dbReference>
<keyword evidence="3" id="KW-0804">Transcription</keyword>
<evidence type="ECO:0000313" key="7">
    <source>
        <dbReference type="Proteomes" id="UP000007254"/>
    </source>
</evidence>
<dbReference type="HOGENOM" id="CLU_060699_1_4_12"/>
<evidence type="ECO:0000259" key="5">
    <source>
        <dbReference type="PROSITE" id="PS51000"/>
    </source>
</evidence>
<dbReference type="GO" id="GO:0003700">
    <property type="term" value="F:DNA-binding transcription factor activity"/>
    <property type="evidence" value="ECO:0007669"/>
    <property type="project" value="InterPro"/>
</dbReference>
<gene>
    <name evidence="6" type="ordered locus">Spith_0471</name>
</gene>
<dbReference type="AlphaFoldDB" id="G0GF54"/>
<sequence length="275" mass="30146">MLAEERRRKILELIRENGSVKVSELGKLFRVSEPTIRQDLYKLEKSGAVVRCHGGAYLKTLPESVQTLSLEHKENMELKARIGRKAAEFVEPNSTIILDSGTTVTELAKNIIHIQGLRVITNALNIALLLGVEPTIEIHMTGGEFKRPTLSLTGEKAASFFDNMHADRLFLAAAGVSLREGLTYPGISDLPVKRAMIESSDEVFLLVDSTKIHKHAFAAINVLDQIDYLITDEGISEKDRSEFEKLGIKVIIAESDDPSSRSGMGSGGGSLFPST</sequence>
<dbReference type="SUPFAM" id="SSF100950">
    <property type="entry name" value="NagB/RpiA/CoA transferase-like"/>
    <property type="match status" value="1"/>
</dbReference>
<feature type="compositionally biased region" description="Gly residues" evidence="4">
    <location>
        <begin position="264"/>
        <end position="275"/>
    </location>
</feature>
<keyword evidence="2" id="KW-0238">DNA-binding</keyword>
<evidence type="ECO:0000256" key="1">
    <source>
        <dbReference type="ARBA" id="ARBA00023015"/>
    </source>
</evidence>
<dbReference type="GO" id="GO:0003677">
    <property type="term" value="F:DNA binding"/>
    <property type="evidence" value="ECO:0007669"/>
    <property type="project" value="UniProtKB-KW"/>
</dbReference>
<evidence type="ECO:0000313" key="6">
    <source>
        <dbReference type="EMBL" id="AEJ60753.1"/>
    </source>
</evidence>
<reference evidence="6 7" key="1">
    <citation type="submission" date="2011-06" db="EMBL/GenBank/DDBJ databases">
        <title>The complete genome of Spirochaeta thermophila DSM 6578.</title>
        <authorList>
            <consortium name="US DOE Joint Genome Institute (JGI-PGF)"/>
            <person name="Lucas S."/>
            <person name="Lapidus A."/>
            <person name="Bruce D."/>
            <person name="Goodwin L."/>
            <person name="Pitluck S."/>
            <person name="Peters L."/>
            <person name="Kyrpides N."/>
            <person name="Mavromatis K."/>
            <person name="Ivanova N."/>
            <person name="Mikailova N."/>
            <person name="Pagani I."/>
            <person name="Chertkov O."/>
            <person name="Detter J.C."/>
            <person name="Tapia R."/>
            <person name="Han C."/>
            <person name="Land M."/>
            <person name="Hauser L."/>
            <person name="Markowitz V."/>
            <person name="Cheng J.-F."/>
            <person name="Hugenholtz P."/>
            <person name="Woyke T."/>
            <person name="Wu D."/>
            <person name="Spring S."/>
            <person name="Merkhoffer B."/>
            <person name="Schneider S."/>
            <person name="Klenk H.-P."/>
            <person name="Eisen J.A."/>
        </authorList>
    </citation>
    <scope>NUCLEOTIDE SEQUENCE [LARGE SCALE GENOMIC DNA]</scope>
    <source>
        <strain evidence="7">ATCC 700085 / DSM 6578 / Z-1203</strain>
    </source>
</reference>
<dbReference type="InterPro" id="IPR036390">
    <property type="entry name" value="WH_DNA-bd_sf"/>
</dbReference>
<dbReference type="Pfam" id="PF00455">
    <property type="entry name" value="DeoRC"/>
    <property type="match status" value="1"/>
</dbReference>
<proteinExistence type="predicted"/>
<dbReference type="InterPro" id="IPR001034">
    <property type="entry name" value="DeoR_HTH"/>
</dbReference>
<dbReference type="STRING" id="869211.Spith_0471"/>
<keyword evidence="7" id="KW-1185">Reference proteome</keyword>
<feature type="domain" description="HTH deoR-type" evidence="5">
    <location>
        <begin position="3"/>
        <end position="58"/>
    </location>
</feature>
<dbReference type="PANTHER" id="PTHR30363">
    <property type="entry name" value="HTH-TYPE TRANSCRIPTIONAL REGULATOR SRLR-RELATED"/>
    <property type="match status" value="1"/>
</dbReference>
<dbReference type="PRINTS" id="PR00037">
    <property type="entry name" value="HTHLACR"/>
</dbReference>
<dbReference type="InterPro" id="IPR014036">
    <property type="entry name" value="DeoR-like_C"/>
</dbReference>
<dbReference type="CDD" id="cd00090">
    <property type="entry name" value="HTH_ARSR"/>
    <property type="match status" value="1"/>
</dbReference>
<accession>G0GF54</accession>
<dbReference type="InterPro" id="IPR011991">
    <property type="entry name" value="ArsR-like_HTH"/>
</dbReference>
<name>G0GF54_WINT7</name>
<dbReference type="SMART" id="SM01134">
    <property type="entry name" value="DeoRC"/>
    <property type="match status" value="1"/>
</dbReference>
<dbReference type="EMBL" id="CP002903">
    <property type="protein sequence ID" value="AEJ60753.1"/>
    <property type="molecule type" value="Genomic_DNA"/>
</dbReference>
<dbReference type="SMART" id="SM00420">
    <property type="entry name" value="HTH_DEOR"/>
    <property type="match status" value="1"/>
</dbReference>
<dbReference type="Proteomes" id="UP000007254">
    <property type="component" value="Chromosome"/>
</dbReference>
<dbReference type="SUPFAM" id="SSF46785">
    <property type="entry name" value="Winged helix' DNA-binding domain"/>
    <property type="match status" value="1"/>
</dbReference>
<dbReference type="OrthoDB" id="308679at2"/>
<dbReference type="Gene3D" id="1.10.10.10">
    <property type="entry name" value="Winged helix-like DNA-binding domain superfamily/Winged helix DNA-binding domain"/>
    <property type="match status" value="1"/>
</dbReference>